<evidence type="ECO:0000256" key="1">
    <source>
        <dbReference type="SAM" id="MobiDB-lite"/>
    </source>
</evidence>
<sequence>MCWIRSAHTAHRRPFFLSPHSLLFHRLCCSPCSHGQDRLQSLGAEAHADRHRSRDSPSHLSAQDQRPASSARSVRVAIKNCNSQLLYGVNWDLDALFKRSVPQRMQDLRSTPTPRRAPGFVCPRKSKALSHTTRCDNHKNASHRLRN</sequence>
<dbReference type="EMBL" id="KZ819503">
    <property type="protein sequence ID" value="PWN39037.1"/>
    <property type="molecule type" value="Genomic_DNA"/>
</dbReference>
<gene>
    <name evidence="2" type="ORF">IE81DRAFT_57060</name>
</gene>
<protein>
    <submittedName>
        <fullName evidence="2">Uncharacterized protein</fullName>
    </submittedName>
</protein>
<evidence type="ECO:0000313" key="3">
    <source>
        <dbReference type="Proteomes" id="UP000245783"/>
    </source>
</evidence>
<dbReference type="InParanoid" id="A0A316VN94"/>
<proteinExistence type="predicted"/>
<accession>A0A316VN94</accession>
<name>A0A316VN94_9BASI</name>
<keyword evidence="3" id="KW-1185">Reference proteome</keyword>
<reference evidence="2 3" key="1">
    <citation type="journal article" date="2018" name="Mol. Biol. Evol.">
        <title>Broad Genomic Sampling Reveals a Smut Pathogenic Ancestry of the Fungal Clade Ustilaginomycotina.</title>
        <authorList>
            <person name="Kijpornyongpan T."/>
            <person name="Mondo S.J."/>
            <person name="Barry K."/>
            <person name="Sandor L."/>
            <person name="Lee J."/>
            <person name="Lipzen A."/>
            <person name="Pangilinan J."/>
            <person name="LaButti K."/>
            <person name="Hainaut M."/>
            <person name="Henrissat B."/>
            <person name="Grigoriev I.V."/>
            <person name="Spatafora J.W."/>
            <person name="Aime M.C."/>
        </authorList>
    </citation>
    <scope>NUCLEOTIDE SEQUENCE [LARGE SCALE GENOMIC DNA]</scope>
    <source>
        <strain evidence="2 3">MCA 4658</strain>
    </source>
</reference>
<feature type="compositionally biased region" description="Basic and acidic residues" evidence="1">
    <location>
        <begin position="46"/>
        <end position="57"/>
    </location>
</feature>
<dbReference type="RefSeq" id="XP_025366197.1">
    <property type="nucleotide sequence ID" value="XM_025517456.1"/>
</dbReference>
<evidence type="ECO:0000313" key="2">
    <source>
        <dbReference type="EMBL" id="PWN39037.1"/>
    </source>
</evidence>
<dbReference type="AlphaFoldDB" id="A0A316VN94"/>
<dbReference type="GeneID" id="37039326"/>
<organism evidence="2 3">
    <name type="scientific">Ceraceosorus guamensis</name>
    <dbReference type="NCBI Taxonomy" id="1522189"/>
    <lineage>
        <taxon>Eukaryota</taxon>
        <taxon>Fungi</taxon>
        <taxon>Dikarya</taxon>
        <taxon>Basidiomycota</taxon>
        <taxon>Ustilaginomycotina</taxon>
        <taxon>Exobasidiomycetes</taxon>
        <taxon>Ceraceosorales</taxon>
        <taxon>Ceraceosoraceae</taxon>
        <taxon>Ceraceosorus</taxon>
    </lineage>
</organism>
<dbReference type="Proteomes" id="UP000245783">
    <property type="component" value="Unassembled WGS sequence"/>
</dbReference>
<feature type="region of interest" description="Disordered" evidence="1">
    <location>
        <begin position="45"/>
        <end position="72"/>
    </location>
</feature>
<feature type="compositionally biased region" description="Polar residues" evidence="1">
    <location>
        <begin position="58"/>
        <end position="72"/>
    </location>
</feature>